<dbReference type="RefSeq" id="WP_345398918.1">
    <property type="nucleotide sequence ID" value="NZ_BAABHG010000010.1"/>
</dbReference>
<evidence type="ECO:0000313" key="3">
    <source>
        <dbReference type="Proteomes" id="UP001597419"/>
    </source>
</evidence>
<evidence type="ECO:0000313" key="2">
    <source>
        <dbReference type="EMBL" id="MFD2465119.1"/>
    </source>
</evidence>
<dbReference type="PROSITE" id="PS51257">
    <property type="entry name" value="PROKAR_LIPOPROTEIN"/>
    <property type="match status" value="1"/>
</dbReference>
<reference evidence="3" key="1">
    <citation type="journal article" date="2019" name="Int. J. Syst. Evol. Microbiol.">
        <title>The Global Catalogue of Microorganisms (GCM) 10K type strain sequencing project: providing services to taxonomists for standard genome sequencing and annotation.</title>
        <authorList>
            <consortium name="The Broad Institute Genomics Platform"/>
            <consortium name="The Broad Institute Genome Sequencing Center for Infectious Disease"/>
            <person name="Wu L."/>
            <person name="Ma J."/>
        </authorList>
    </citation>
    <scope>NUCLEOTIDE SEQUENCE [LARGE SCALE GENOMIC DNA]</scope>
    <source>
        <strain evidence="3">CGMCC 4.7643</strain>
    </source>
</reference>
<dbReference type="SUPFAM" id="SSF109998">
    <property type="entry name" value="Triger factor/SurA peptide-binding domain-like"/>
    <property type="match status" value="1"/>
</dbReference>
<protein>
    <submittedName>
        <fullName evidence="2">SurA N-terminal domain-containing protein</fullName>
    </submittedName>
</protein>
<name>A0ABW5GVZ5_9PSEU</name>
<proteinExistence type="predicted"/>
<evidence type="ECO:0000256" key="1">
    <source>
        <dbReference type="SAM" id="SignalP"/>
    </source>
</evidence>
<dbReference type="InterPro" id="IPR027304">
    <property type="entry name" value="Trigger_fact/SurA_dom_sf"/>
</dbReference>
<keyword evidence="1" id="KW-0732">Signal</keyword>
<comment type="caution">
    <text evidence="2">The sequence shown here is derived from an EMBL/GenBank/DDBJ whole genome shotgun (WGS) entry which is preliminary data.</text>
</comment>
<organism evidence="2 3">
    <name type="scientific">Amycolatopsis samaneae</name>
    <dbReference type="NCBI Taxonomy" id="664691"/>
    <lineage>
        <taxon>Bacteria</taxon>
        <taxon>Bacillati</taxon>
        <taxon>Actinomycetota</taxon>
        <taxon>Actinomycetes</taxon>
        <taxon>Pseudonocardiales</taxon>
        <taxon>Pseudonocardiaceae</taxon>
        <taxon>Amycolatopsis</taxon>
    </lineage>
</organism>
<gene>
    <name evidence="2" type="ORF">ACFSYJ_41330</name>
</gene>
<keyword evidence="3" id="KW-1185">Reference proteome</keyword>
<accession>A0ABW5GVZ5</accession>
<dbReference type="Proteomes" id="UP001597419">
    <property type="component" value="Unassembled WGS sequence"/>
</dbReference>
<dbReference type="Pfam" id="PF13624">
    <property type="entry name" value="SurA_N_3"/>
    <property type="match status" value="1"/>
</dbReference>
<dbReference type="EMBL" id="JBHUKU010000028">
    <property type="protein sequence ID" value="MFD2465119.1"/>
    <property type="molecule type" value="Genomic_DNA"/>
</dbReference>
<feature type="chain" id="PRO_5045772847" evidence="1">
    <location>
        <begin position="26"/>
        <end position="331"/>
    </location>
</feature>
<feature type="signal peptide" evidence="1">
    <location>
        <begin position="1"/>
        <end position="25"/>
    </location>
</feature>
<sequence length="331" mass="34835">MRIMGRPRGLIAVLAGALLLTGCGAGPSQVGAAVIVGDRSTSIDQVQNLIDKAVREQPVAQQLASQHKADLLGREVVRQLVVHELITKAAKQEGLTVDETEVAKALQRDPLAGPAAPEAQDPSSAVGDVVSRVRDHREALTDNYLLQQLAVKYLPKMAITADFALPVVDREMTADAARARAVAVAKEVAADPAAARAVFTREKQANGTKSGSDKFVALQYAGTPLSALFGAPVGSVIAVQTSPSSVTGWAVLVVRQRETDKPQSVDQSVQPTPALLSAFGRSLLAPYLGQLDLRVNPRYGVWDVVSMDLAPNEAATKGVVLLPHGAATVQQ</sequence>